<dbReference type="CDD" id="cd06225">
    <property type="entry name" value="HAMP"/>
    <property type="match status" value="1"/>
</dbReference>
<evidence type="ECO:0000256" key="7">
    <source>
        <dbReference type="ARBA" id="ARBA00022777"/>
    </source>
</evidence>
<proteinExistence type="predicted"/>
<dbReference type="SUPFAM" id="SSF55874">
    <property type="entry name" value="ATPase domain of HSP90 chaperone/DNA topoisomerase II/histidine kinase"/>
    <property type="match status" value="1"/>
</dbReference>
<comment type="catalytic activity">
    <reaction evidence="1">
        <text>ATP + protein L-histidine = ADP + protein N-phospho-L-histidine.</text>
        <dbReference type="EC" id="2.7.13.3"/>
    </reaction>
</comment>
<evidence type="ECO:0000313" key="13">
    <source>
        <dbReference type="EMBL" id="RLJ70198.1"/>
    </source>
</evidence>
<dbReference type="InterPro" id="IPR036097">
    <property type="entry name" value="HisK_dim/P_sf"/>
</dbReference>
<dbReference type="Pfam" id="PF00672">
    <property type="entry name" value="HAMP"/>
    <property type="match status" value="1"/>
</dbReference>
<dbReference type="PROSITE" id="PS50109">
    <property type="entry name" value="HIS_KIN"/>
    <property type="match status" value="1"/>
</dbReference>
<evidence type="ECO:0000256" key="4">
    <source>
        <dbReference type="ARBA" id="ARBA00022553"/>
    </source>
</evidence>
<feature type="transmembrane region" description="Helical" evidence="10">
    <location>
        <begin position="31"/>
        <end position="56"/>
    </location>
</feature>
<dbReference type="PANTHER" id="PTHR45528:SF9">
    <property type="entry name" value="SENSOR HISTIDINE KINASE YBDK"/>
    <property type="match status" value="1"/>
</dbReference>
<dbReference type="CDD" id="cd00082">
    <property type="entry name" value="HisKA"/>
    <property type="match status" value="1"/>
</dbReference>
<dbReference type="SMART" id="SM00388">
    <property type="entry name" value="HisKA"/>
    <property type="match status" value="1"/>
</dbReference>
<dbReference type="GO" id="GO:0016020">
    <property type="term" value="C:membrane"/>
    <property type="evidence" value="ECO:0007669"/>
    <property type="project" value="UniProtKB-SubCell"/>
</dbReference>
<dbReference type="InterPro" id="IPR036890">
    <property type="entry name" value="HATPase_C_sf"/>
</dbReference>
<dbReference type="PROSITE" id="PS50885">
    <property type="entry name" value="HAMP"/>
    <property type="match status" value="1"/>
</dbReference>
<dbReference type="RefSeq" id="WP_121009410.1">
    <property type="nucleotide sequence ID" value="NZ_RCCJ01000001.1"/>
</dbReference>
<dbReference type="InterPro" id="IPR003594">
    <property type="entry name" value="HATPase_dom"/>
</dbReference>
<dbReference type="PANTHER" id="PTHR45528">
    <property type="entry name" value="SENSOR HISTIDINE KINASE CPXA"/>
    <property type="match status" value="1"/>
</dbReference>
<dbReference type="InterPro" id="IPR005467">
    <property type="entry name" value="His_kinase_dom"/>
</dbReference>
<dbReference type="SMART" id="SM00387">
    <property type="entry name" value="HATPase_c"/>
    <property type="match status" value="1"/>
</dbReference>
<dbReference type="InterPro" id="IPR003660">
    <property type="entry name" value="HAMP_dom"/>
</dbReference>
<protein>
    <recommendedName>
        <fullName evidence="3">histidine kinase</fullName>
        <ecNumber evidence="3">2.7.13.3</ecNumber>
    </recommendedName>
</protein>
<sequence>MKRKLLIGLALLLIFIGINVAFINNLKNLPYANYYILLLAINIDLLALVVVTSIVLRKLIKVYLGRRRNILRRKLANILFLYLFIPLLLLNVVSIVVVLQSTKTYLSSKTRALSASAERVYKNLYESELSRIERFKSISYALLRANQFDELNRIKEIESIIRVPKCDFDVSEGEFNYTLCIKLDDAGYKVVVSKDLSLIRDVSEFGELALDVRAFVKTRDIITGIFVFFIVLVSLITLLATVWLSMLVARHISEPIERLSDKAMRIARGNLDVEVTEEKTGDEIEELSRAFIKMKGNLKRIYEELRRERDLLGRLLDTLPVGVLFVSSKGEMRSNSTFVELFGKDIDIEETLKRIREDKNFRLEHIKGIDGDIYLVEDISSIVLAERFKTWQEAVKRIAHEIKNPLTPIKLNLERLNKYAQRGDFSDEKFVELTKLILKEIDRISELINQFKHLSPSRELKLEEVSLKNLLLDVQKLYASAGINIKVNGEKRVKGDVALLKEVFYNLINNSLEWGADEITINIREDSLDYIDNGKGIPQEETENVFIPYYSSNPKGMGLGLAVVKKVIEDHGWSIRTLPSEKGAHFLIEFKSRN</sequence>
<dbReference type="PRINTS" id="PR00344">
    <property type="entry name" value="BCTRLSENSOR"/>
</dbReference>
<evidence type="ECO:0000259" key="11">
    <source>
        <dbReference type="PROSITE" id="PS50109"/>
    </source>
</evidence>
<dbReference type="AlphaFoldDB" id="A0A497XMW9"/>
<dbReference type="Gene3D" id="1.10.287.130">
    <property type="match status" value="1"/>
</dbReference>
<evidence type="ECO:0000256" key="8">
    <source>
        <dbReference type="ARBA" id="ARBA00022989"/>
    </source>
</evidence>
<dbReference type="SUPFAM" id="SSF47384">
    <property type="entry name" value="Homodimeric domain of signal transducing histidine kinase"/>
    <property type="match status" value="1"/>
</dbReference>
<evidence type="ECO:0000259" key="12">
    <source>
        <dbReference type="PROSITE" id="PS50885"/>
    </source>
</evidence>
<evidence type="ECO:0000256" key="3">
    <source>
        <dbReference type="ARBA" id="ARBA00012438"/>
    </source>
</evidence>
<feature type="transmembrane region" description="Helical" evidence="10">
    <location>
        <begin position="77"/>
        <end position="99"/>
    </location>
</feature>
<dbReference type="EMBL" id="RCCJ01000001">
    <property type="protein sequence ID" value="RLJ70198.1"/>
    <property type="molecule type" value="Genomic_DNA"/>
</dbReference>
<evidence type="ECO:0000256" key="2">
    <source>
        <dbReference type="ARBA" id="ARBA00004141"/>
    </source>
</evidence>
<feature type="domain" description="HAMP" evidence="12">
    <location>
        <begin position="250"/>
        <end position="303"/>
    </location>
</feature>
<dbReference type="Gene3D" id="3.30.565.10">
    <property type="entry name" value="Histidine kinase-like ATPase, C-terminal domain"/>
    <property type="match status" value="1"/>
</dbReference>
<keyword evidence="9 10" id="KW-0472">Membrane</keyword>
<keyword evidence="7 13" id="KW-0418">Kinase</keyword>
<keyword evidence="4" id="KW-0597">Phosphoprotein</keyword>
<organism evidence="13 14">
    <name type="scientific">Hydrogenivirga caldilitoris</name>
    <dbReference type="NCBI Taxonomy" id="246264"/>
    <lineage>
        <taxon>Bacteria</taxon>
        <taxon>Pseudomonadati</taxon>
        <taxon>Aquificota</taxon>
        <taxon>Aquificia</taxon>
        <taxon>Aquificales</taxon>
        <taxon>Aquificaceae</taxon>
        <taxon>Hydrogenivirga</taxon>
    </lineage>
</organism>
<dbReference type="InterPro" id="IPR050398">
    <property type="entry name" value="HssS/ArlS-like"/>
</dbReference>
<name>A0A497XMW9_9AQUI</name>
<dbReference type="CDD" id="cd00075">
    <property type="entry name" value="HATPase"/>
    <property type="match status" value="1"/>
</dbReference>
<evidence type="ECO:0000256" key="9">
    <source>
        <dbReference type="ARBA" id="ARBA00023136"/>
    </source>
</evidence>
<comment type="caution">
    <text evidence="13">The sequence shown here is derived from an EMBL/GenBank/DDBJ whole genome shotgun (WGS) entry which is preliminary data.</text>
</comment>
<dbReference type="EC" id="2.7.13.3" evidence="3"/>
<keyword evidence="5" id="KW-0808">Transferase</keyword>
<dbReference type="Pfam" id="PF00512">
    <property type="entry name" value="HisKA"/>
    <property type="match status" value="1"/>
</dbReference>
<dbReference type="SUPFAM" id="SSF158472">
    <property type="entry name" value="HAMP domain-like"/>
    <property type="match status" value="1"/>
</dbReference>
<dbReference type="OrthoDB" id="9815750at2"/>
<evidence type="ECO:0000256" key="10">
    <source>
        <dbReference type="SAM" id="Phobius"/>
    </source>
</evidence>
<evidence type="ECO:0000313" key="14">
    <source>
        <dbReference type="Proteomes" id="UP000267841"/>
    </source>
</evidence>
<evidence type="ECO:0000256" key="6">
    <source>
        <dbReference type="ARBA" id="ARBA00022692"/>
    </source>
</evidence>
<keyword evidence="6 10" id="KW-0812">Transmembrane</keyword>
<dbReference type="Gene3D" id="6.10.340.10">
    <property type="match status" value="1"/>
</dbReference>
<dbReference type="GO" id="GO:0000155">
    <property type="term" value="F:phosphorelay sensor kinase activity"/>
    <property type="evidence" value="ECO:0007669"/>
    <property type="project" value="InterPro"/>
</dbReference>
<dbReference type="InterPro" id="IPR004358">
    <property type="entry name" value="Sig_transdc_His_kin-like_C"/>
</dbReference>
<comment type="subcellular location">
    <subcellularLocation>
        <location evidence="2">Membrane</location>
        <topology evidence="2">Multi-pass membrane protein</topology>
    </subcellularLocation>
</comment>
<accession>A0A497XMW9</accession>
<dbReference type="Pfam" id="PF02518">
    <property type="entry name" value="HATPase_c"/>
    <property type="match status" value="1"/>
</dbReference>
<gene>
    <name evidence="13" type="ORF">BCF55_0464</name>
</gene>
<dbReference type="Proteomes" id="UP000267841">
    <property type="component" value="Unassembled WGS sequence"/>
</dbReference>
<feature type="transmembrane region" description="Helical" evidence="10">
    <location>
        <begin position="221"/>
        <end position="249"/>
    </location>
</feature>
<dbReference type="SMART" id="SM00304">
    <property type="entry name" value="HAMP"/>
    <property type="match status" value="1"/>
</dbReference>
<evidence type="ECO:0000256" key="1">
    <source>
        <dbReference type="ARBA" id="ARBA00000085"/>
    </source>
</evidence>
<evidence type="ECO:0000256" key="5">
    <source>
        <dbReference type="ARBA" id="ARBA00022679"/>
    </source>
</evidence>
<feature type="domain" description="Histidine kinase" evidence="11">
    <location>
        <begin position="397"/>
        <end position="594"/>
    </location>
</feature>
<keyword evidence="14" id="KW-1185">Reference proteome</keyword>
<reference evidence="13 14" key="1">
    <citation type="submission" date="2018-10" db="EMBL/GenBank/DDBJ databases">
        <title>Genomic Encyclopedia of Archaeal and Bacterial Type Strains, Phase II (KMG-II): from individual species to whole genera.</title>
        <authorList>
            <person name="Goeker M."/>
        </authorList>
    </citation>
    <scope>NUCLEOTIDE SEQUENCE [LARGE SCALE GENOMIC DNA]</scope>
    <source>
        <strain evidence="13 14">DSM 16510</strain>
    </source>
</reference>
<keyword evidence="8 10" id="KW-1133">Transmembrane helix</keyword>
<dbReference type="InterPro" id="IPR003661">
    <property type="entry name" value="HisK_dim/P_dom"/>
</dbReference>